<evidence type="ECO:0008006" key="4">
    <source>
        <dbReference type="Google" id="ProtNLM"/>
    </source>
</evidence>
<sequence>MSRVFIQNQATANLYYYTPYQPNAAALANEYGHGDTCSAYGNRNFFSYYTDWFGSPTVAVRGTIASYWRSLGGAAGVLGGPERGEVSHTVNGGGAHQAFRNAQVYVVGGRAVHLMNNSLNYQHWAQYGGQNGALGWPITPEVCARDNSSCTVSFTGGVLGWTPSTGVHSIVGTRASEYLAQGGPGSRIGHPTGPAEWVTANGGGWVQRFSGGRVHAAGNGPGFWFNPDSLIGREYDRLGAGAGALGWPTGLEQCRDDGCFAEFQRGVITWSSTRGVQTFSGETGAAYLRGGGPRGELGLPLAAPSAVSGGTVLSLRGGAIYARSGASAFFATAASMVHARYASLGGATGSLGWPVSDEDCASGICETRYQSGSIVWTRASGAVAVLGALDERYREAGGPRGKLGPRLPMLVRAPPTEEAACRRSGTASRLRQVRDRPTPTLTA</sequence>
<gene>
    <name evidence="2" type="ORF">GCM10025874_12710</name>
</gene>
<protein>
    <recommendedName>
        <fullName evidence="4">LGFP repeat-containing protein</fullName>
    </recommendedName>
</protein>
<dbReference type="AlphaFoldDB" id="A0AA37XAW2"/>
<accession>A0AA37XAW2</accession>
<evidence type="ECO:0000256" key="1">
    <source>
        <dbReference type="SAM" id="MobiDB-lite"/>
    </source>
</evidence>
<comment type="caution">
    <text evidence="2">The sequence shown here is derived from an EMBL/GenBank/DDBJ whole genome shotgun (WGS) entry which is preliminary data.</text>
</comment>
<evidence type="ECO:0000313" key="3">
    <source>
        <dbReference type="Proteomes" id="UP001157160"/>
    </source>
</evidence>
<proteinExistence type="predicted"/>
<dbReference type="Pfam" id="PF08310">
    <property type="entry name" value="LGFP"/>
    <property type="match status" value="3"/>
</dbReference>
<name>A0AA37XAW2_9MICO</name>
<keyword evidence="3" id="KW-1185">Reference proteome</keyword>
<feature type="region of interest" description="Disordered" evidence="1">
    <location>
        <begin position="415"/>
        <end position="443"/>
    </location>
</feature>
<dbReference type="EMBL" id="BSUL01000001">
    <property type="protein sequence ID" value="GMA28018.1"/>
    <property type="molecule type" value="Genomic_DNA"/>
</dbReference>
<reference evidence="2 3" key="1">
    <citation type="journal article" date="2014" name="Int. J. Syst. Evol. Microbiol.">
        <title>Complete genome sequence of Corynebacterium casei LMG S-19264T (=DSM 44701T), isolated from a smear-ripened cheese.</title>
        <authorList>
            <consortium name="US DOE Joint Genome Institute (JGI-PGF)"/>
            <person name="Walter F."/>
            <person name="Albersmeier A."/>
            <person name="Kalinowski J."/>
            <person name="Ruckert C."/>
        </authorList>
    </citation>
    <scope>NUCLEOTIDE SEQUENCE [LARGE SCALE GENOMIC DNA]</scope>
    <source>
        <strain evidence="2 3">NBRC 112289</strain>
    </source>
</reference>
<dbReference type="InterPro" id="IPR013207">
    <property type="entry name" value="LGFP"/>
</dbReference>
<organism evidence="2 3">
    <name type="scientific">Arenivirga flava</name>
    <dbReference type="NCBI Taxonomy" id="1930060"/>
    <lineage>
        <taxon>Bacteria</taxon>
        <taxon>Bacillati</taxon>
        <taxon>Actinomycetota</taxon>
        <taxon>Actinomycetes</taxon>
        <taxon>Micrococcales</taxon>
        <taxon>Microbacteriaceae</taxon>
        <taxon>Arenivirga</taxon>
    </lineage>
</organism>
<dbReference type="Proteomes" id="UP001157160">
    <property type="component" value="Unassembled WGS sequence"/>
</dbReference>
<evidence type="ECO:0000313" key="2">
    <source>
        <dbReference type="EMBL" id="GMA28018.1"/>
    </source>
</evidence>